<evidence type="ECO:0000256" key="1">
    <source>
        <dbReference type="SAM" id="Phobius"/>
    </source>
</evidence>
<keyword evidence="1" id="KW-0472">Membrane</keyword>
<keyword evidence="1" id="KW-1133">Transmembrane helix</keyword>
<gene>
    <name evidence="2" type="ORF">COV30_00415</name>
</gene>
<feature type="transmembrane region" description="Helical" evidence="1">
    <location>
        <begin position="6"/>
        <end position="32"/>
    </location>
</feature>
<dbReference type="EMBL" id="PCXP01000004">
    <property type="protein sequence ID" value="PIR42072.1"/>
    <property type="molecule type" value="Genomic_DNA"/>
</dbReference>
<protein>
    <submittedName>
        <fullName evidence="2">Uncharacterized protein</fullName>
    </submittedName>
</protein>
<evidence type="ECO:0000313" key="2">
    <source>
        <dbReference type="EMBL" id="PIR42072.1"/>
    </source>
</evidence>
<organism evidence="2 3">
    <name type="scientific">Candidatus Yanofskybacteria bacterium CG10_big_fil_rev_8_21_14_0_10_37_15</name>
    <dbReference type="NCBI Taxonomy" id="1975097"/>
    <lineage>
        <taxon>Bacteria</taxon>
        <taxon>Candidatus Yanofskyibacteriota</taxon>
    </lineage>
</organism>
<sequence>MFMLLVGWPCVFLFQAGKTVIYAPFLFLFGGYPIPTFESMKNYGRYYDNLAAVDVRKIPLPRIGNIRVLPIYILGPIGYAFLFFMYDNDAVIFSWTLRIVLVIGWFFSMIWIFKKYSDKLNLAEQFIDAKIKKFCKILPIKEKD</sequence>
<feature type="transmembrane region" description="Helical" evidence="1">
    <location>
        <begin position="66"/>
        <end position="86"/>
    </location>
</feature>
<accession>A0A2H0R6C5</accession>
<dbReference type="AlphaFoldDB" id="A0A2H0R6C5"/>
<comment type="caution">
    <text evidence="2">The sequence shown here is derived from an EMBL/GenBank/DDBJ whole genome shotgun (WGS) entry which is preliminary data.</text>
</comment>
<dbReference type="Proteomes" id="UP000230208">
    <property type="component" value="Unassembled WGS sequence"/>
</dbReference>
<reference evidence="2 3" key="1">
    <citation type="submission" date="2017-09" db="EMBL/GenBank/DDBJ databases">
        <title>Depth-based differentiation of microbial function through sediment-hosted aquifers and enrichment of novel symbionts in the deep terrestrial subsurface.</title>
        <authorList>
            <person name="Probst A.J."/>
            <person name="Ladd B."/>
            <person name="Jarett J.K."/>
            <person name="Geller-Mcgrath D.E."/>
            <person name="Sieber C.M."/>
            <person name="Emerson J.B."/>
            <person name="Anantharaman K."/>
            <person name="Thomas B.C."/>
            <person name="Malmstrom R."/>
            <person name="Stieglmeier M."/>
            <person name="Klingl A."/>
            <person name="Woyke T."/>
            <person name="Ryan C.M."/>
            <person name="Banfield J.F."/>
        </authorList>
    </citation>
    <scope>NUCLEOTIDE SEQUENCE [LARGE SCALE GENOMIC DNA]</scope>
    <source>
        <strain evidence="2">CG10_big_fil_rev_8_21_14_0_10_37_15</strain>
    </source>
</reference>
<feature type="transmembrane region" description="Helical" evidence="1">
    <location>
        <begin position="92"/>
        <end position="113"/>
    </location>
</feature>
<proteinExistence type="predicted"/>
<evidence type="ECO:0000313" key="3">
    <source>
        <dbReference type="Proteomes" id="UP000230208"/>
    </source>
</evidence>
<keyword evidence="1" id="KW-0812">Transmembrane</keyword>
<name>A0A2H0R6C5_9BACT</name>